<dbReference type="RefSeq" id="WP_161931872.1">
    <property type="nucleotide sequence ID" value="NZ_CP047901.1"/>
</dbReference>
<dbReference type="AlphaFoldDB" id="A0A857N837"/>
<dbReference type="EMBL" id="CP047901">
    <property type="protein sequence ID" value="QHO63493.1"/>
    <property type="molecule type" value="Genomic_DNA"/>
</dbReference>
<dbReference type="PANTHER" id="PTHR43685">
    <property type="entry name" value="GLYCOSYLTRANSFERASE"/>
    <property type="match status" value="1"/>
</dbReference>
<dbReference type="InterPro" id="IPR029044">
    <property type="entry name" value="Nucleotide-diphossugar_trans"/>
</dbReference>
<gene>
    <name evidence="3" type="ORF">MICH65_0512</name>
</gene>
<dbReference type="SUPFAM" id="SSF53448">
    <property type="entry name" value="Nucleotide-diphospho-sugar transferases"/>
    <property type="match status" value="1"/>
</dbReference>
<keyword evidence="3" id="KW-0808">Transferase</keyword>
<dbReference type="GO" id="GO:0016740">
    <property type="term" value="F:transferase activity"/>
    <property type="evidence" value="ECO:0007669"/>
    <property type="project" value="UniProtKB-KW"/>
</dbReference>
<dbReference type="KEGG" id="caqa:MICH65_0512"/>
<dbReference type="Proteomes" id="UP000463983">
    <property type="component" value="Chromosome"/>
</dbReference>
<evidence type="ECO:0000256" key="1">
    <source>
        <dbReference type="SAM" id="Phobius"/>
    </source>
</evidence>
<accession>A0A857N837</accession>
<keyword evidence="4" id="KW-1185">Reference proteome</keyword>
<dbReference type="InterPro" id="IPR050834">
    <property type="entry name" value="Glycosyltransf_2"/>
</dbReference>
<dbReference type="Gene3D" id="3.90.550.10">
    <property type="entry name" value="Spore Coat Polysaccharide Biosynthesis Protein SpsA, Chain A"/>
    <property type="match status" value="1"/>
</dbReference>
<reference evidence="4" key="1">
    <citation type="journal article" date="2020" name="Microorganisms">
        <title>Complete Genome of a Member of a New Bacterial Lineage in the Microgenomates Group Reveals an Unusual Nucleotide Composition Disparity Between Two Strands of DNA and Limited Metabolic Potential.</title>
        <authorList>
            <person name="Kadnikov V.V."/>
            <person name="Mardanov A.V."/>
            <person name="Beletsky A.V."/>
            <person name="Karnachuk O.V."/>
            <person name="Ravin N.V."/>
        </authorList>
    </citation>
    <scope>NUCLEOTIDE SEQUENCE [LARGE SCALE GENOMIC DNA]</scope>
</reference>
<evidence type="ECO:0000259" key="2">
    <source>
        <dbReference type="Pfam" id="PF00535"/>
    </source>
</evidence>
<keyword evidence="1" id="KW-1133">Transmembrane helix</keyword>
<sequence length="332" mass="37485">MSSSRPLVSIIIVDYKRNNPYLKESLKAIDQQTYTHFEIILVTDYPVNLTHPKLKKKSYGHYVGPAQKRDAGAKLARGSILSFLDDDAYPSPGWLQAIVDNFADPKVAAVGGPGVTPPDSSWDKQASGWASASPLGSGSYTYRFLPGKKRLVDDYPSMNLSVRKSDFNKVKGFDSHYYPGEDTKLCLDLTHKLGKVIVYEPKALVYHHRRSLLIPHLKQNGNYGLHRGFFARVLPKTSLRPLYFLPSLMALGLIFLLFSPLYTHPLLALVTQIGHTLLGFYIAALCLNALWILNRSRQPLQAFLSLPVIFLTHFWYGLRFLQGFLFTRKLSR</sequence>
<protein>
    <submittedName>
        <fullName evidence="3">Glycosyltransferase</fullName>
    </submittedName>
</protein>
<dbReference type="InterPro" id="IPR001173">
    <property type="entry name" value="Glyco_trans_2-like"/>
</dbReference>
<keyword evidence="1" id="KW-0812">Transmembrane</keyword>
<evidence type="ECO:0000313" key="4">
    <source>
        <dbReference type="Proteomes" id="UP000463983"/>
    </source>
</evidence>
<proteinExistence type="predicted"/>
<name>A0A857N837_9BACT</name>
<feature type="transmembrane region" description="Helical" evidence="1">
    <location>
        <begin position="273"/>
        <end position="293"/>
    </location>
</feature>
<dbReference type="PANTHER" id="PTHR43685:SF2">
    <property type="entry name" value="GLYCOSYLTRANSFERASE 2-LIKE DOMAIN-CONTAINING PROTEIN"/>
    <property type="match status" value="1"/>
</dbReference>
<feature type="transmembrane region" description="Helical" evidence="1">
    <location>
        <begin position="242"/>
        <end position="261"/>
    </location>
</feature>
<feature type="domain" description="Glycosyltransferase 2-like" evidence="2">
    <location>
        <begin position="9"/>
        <end position="135"/>
    </location>
</feature>
<dbReference type="Pfam" id="PF00535">
    <property type="entry name" value="Glycos_transf_2"/>
    <property type="match status" value="1"/>
</dbReference>
<organism evidence="3 4">
    <name type="scientific">Candidatus Chazhemtobacterium aquaticus</name>
    <dbReference type="NCBI Taxonomy" id="2715735"/>
    <lineage>
        <taxon>Bacteria</taxon>
        <taxon>Candidatus Chazhemtobacteraceae</taxon>
        <taxon>Candidatus Chazhemtobacterium</taxon>
    </lineage>
</organism>
<keyword evidence="1" id="KW-0472">Membrane</keyword>
<feature type="transmembrane region" description="Helical" evidence="1">
    <location>
        <begin position="300"/>
        <end position="318"/>
    </location>
</feature>
<evidence type="ECO:0000313" key="3">
    <source>
        <dbReference type="EMBL" id="QHO63493.1"/>
    </source>
</evidence>